<dbReference type="AlphaFoldDB" id="A0A061J6Q5"/>
<comment type="caution">
    <text evidence="2">The sequence shown here is derived from an EMBL/GenBank/DDBJ whole genome shotgun (WGS) entry which is preliminary data.</text>
</comment>
<dbReference type="InterPro" id="IPR036047">
    <property type="entry name" value="F-box-like_dom_sf"/>
</dbReference>
<reference evidence="2 3" key="1">
    <citation type="submission" date="2013-07" db="EMBL/GenBank/DDBJ databases">
        <authorList>
            <person name="Stoco P.H."/>
            <person name="Wagner G."/>
            <person name="Gerber A."/>
            <person name="Zaha A."/>
            <person name="Thompson C."/>
            <person name="Bartholomeu D.C."/>
            <person name="Luckemeyer D.D."/>
            <person name="Bahia D."/>
            <person name="Loreto E."/>
            <person name="Prestes E.B."/>
            <person name="Lima F.M."/>
            <person name="Rodrigues-Luiz G."/>
            <person name="Vallejo G.A."/>
            <person name="Filho J.F."/>
            <person name="Monteiro K.M."/>
            <person name="Tyler K.M."/>
            <person name="de Almeida L.G."/>
            <person name="Ortiz M.F."/>
            <person name="Siervo M.A."/>
            <person name="de Moraes M.H."/>
            <person name="Cunha O.L."/>
            <person name="Mendonca-Neto R."/>
            <person name="Silva R."/>
            <person name="Teixeira S.M."/>
            <person name="Murta S.M."/>
            <person name="Sincero T.C."/>
            <person name="Mendes T.A."/>
            <person name="Urmenyi T.P."/>
            <person name="Silva V.G."/>
            <person name="da Rocha W.D."/>
            <person name="Andersson B."/>
            <person name="Romanha A.J."/>
            <person name="Steindel M."/>
            <person name="de Vasconcelos A.T."/>
            <person name="Grisard E.C."/>
        </authorList>
    </citation>
    <scope>NUCLEOTIDE SEQUENCE [LARGE SCALE GENOMIC DNA]</scope>
    <source>
        <strain evidence="2 3">SC58</strain>
    </source>
</reference>
<dbReference type="Proteomes" id="UP000031737">
    <property type="component" value="Unassembled WGS sequence"/>
</dbReference>
<dbReference type="Pfam" id="PF12937">
    <property type="entry name" value="F-box-like"/>
    <property type="match status" value="1"/>
</dbReference>
<dbReference type="PROSITE" id="PS50181">
    <property type="entry name" value="FBOX"/>
    <property type="match status" value="1"/>
</dbReference>
<evidence type="ECO:0000313" key="2">
    <source>
        <dbReference type="EMBL" id="ESL10544.1"/>
    </source>
</evidence>
<dbReference type="VEuPathDB" id="TriTrypDB:TRSC58_01723"/>
<sequence length="559" mass="60566">MTRVEVDVVNGTHHKPSLPRLPLDVLQLILSFLPTPATLRTVATLSSPFAALAQNETYWQNVWLQRVSACFRSYVQPVSSAFAPSNAGWWGHVVSLVSAPSRALPRLSRYKCGGGGGGGVVIVKEHDDTEGNITHIGICVGPLLLRAVPPVDSEVLAYHLLFPTQKTNDASVYGEGAEVGNASAATADVRCATRGSHSLRLQKALFFLDNVASLGVATGRRPMIDGLHVIRLFGFEVGLSPPHRREGTPLEQEAALGEFVSALVYAWECCHPSLHPDISTKRSLLPQAELQSTSFFLTGNEEDVDVGEMGNIHLGVFFPVAASLSSSSSSSSSPFLDTPRALPAGASSDSALIVIAAAAGTECCLCHSLSDTLMYLFLLHHVTFSDVHQHVWDDERKCAICSRMLGPTGQAVEFRFFVSSLRGSYPRFFVKMMFAEGDLPRTCIQETFDRESSRSTAFARFSTSAEEVEPKLTTLFYGGFGRVEVDCPPTVSREGFLRLRGALGLAPTFPMRLLWNVVLLATGVGGAVLRTQAPYFALHYQTSFTAAFDEAFPPVPQQT</sequence>
<dbReference type="InterPro" id="IPR001810">
    <property type="entry name" value="F-box_dom"/>
</dbReference>
<name>A0A061J6Q5_TRYRA</name>
<evidence type="ECO:0000313" key="3">
    <source>
        <dbReference type="Proteomes" id="UP000031737"/>
    </source>
</evidence>
<dbReference type="OrthoDB" id="265876at2759"/>
<proteinExistence type="predicted"/>
<keyword evidence="3" id="KW-1185">Reference proteome</keyword>
<gene>
    <name evidence="2" type="ORF">TRSC58_01723</name>
</gene>
<protein>
    <recommendedName>
        <fullName evidence="1">F-box domain-containing protein</fullName>
    </recommendedName>
</protein>
<feature type="domain" description="F-box" evidence="1">
    <location>
        <begin position="15"/>
        <end position="62"/>
    </location>
</feature>
<dbReference type="EMBL" id="AUPL01001723">
    <property type="protein sequence ID" value="ESL10544.1"/>
    <property type="molecule type" value="Genomic_DNA"/>
</dbReference>
<evidence type="ECO:0000259" key="1">
    <source>
        <dbReference type="PROSITE" id="PS50181"/>
    </source>
</evidence>
<organism evidence="2 3">
    <name type="scientific">Trypanosoma rangeli SC58</name>
    <dbReference type="NCBI Taxonomy" id="429131"/>
    <lineage>
        <taxon>Eukaryota</taxon>
        <taxon>Discoba</taxon>
        <taxon>Euglenozoa</taxon>
        <taxon>Kinetoplastea</taxon>
        <taxon>Metakinetoplastina</taxon>
        <taxon>Trypanosomatida</taxon>
        <taxon>Trypanosomatidae</taxon>
        <taxon>Trypanosoma</taxon>
        <taxon>Herpetosoma</taxon>
    </lineage>
</organism>
<dbReference type="SUPFAM" id="SSF81383">
    <property type="entry name" value="F-box domain"/>
    <property type="match status" value="1"/>
</dbReference>
<accession>A0A061J6Q5</accession>